<comment type="caution">
    <text evidence="1">The sequence shown here is derived from an EMBL/GenBank/DDBJ whole genome shotgun (WGS) entry which is preliminary data.</text>
</comment>
<reference evidence="1" key="1">
    <citation type="submission" date="2023-04" db="EMBL/GenBank/DDBJ databases">
        <title>Draft Genome sequencing of Naganishia species isolated from polar environments using Oxford Nanopore Technology.</title>
        <authorList>
            <person name="Leo P."/>
            <person name="Venkateswaran K."/>
        </authorList>
    </citation>
    <scope>NUCLEOTIDE SEQUENCE</scope>
    <source>
        <strain evidence="1">DBVPG 5303</strain>
    </source>
</reference>
<sequence>MSLRTKPKRDANDLGAARFGKKTPGAYEHVDPFIRYRQRQNQASQTALPTKGPTPYTASETRSSRAQTEADRTSTAWVADRGGLTTGGAAAILDDISNDSFKAQGEECDVSLTTPTISIMNQCRVVVTPVMDSTSIKDKNKVTENKLTPRKAKSAGKVIDVETTAVPAVKSAAPKMFKAETTCISPVAKPTVTIDIFSPEAVERKMKSLLNKLTERTFESISNQVMQYINRSSEEQEGETMKLVIKLVCDKAVEDQFWARLYAQLCERIWKGIDKGVHVSSVDDPLHGLEGENLFRHCLLKHCQREFLDGLEQRAEKSSGEVDCSDQSVPAQPGNGKDTEAVKRKAKGLIKFMGELYNVGMLGTSAILPVFTLLIDKGSSDAMIEFEIKLACGLLTTISVELLRREALLPRRDKIENIANQASIELLDVPKSGTNVKTVATKKDSTVLPSNTDTPLPNFIKRKITFTDPQVGLQNITIGKQITLEPVSTLSVPVPPASQEQLCPPIIASSPPSPSLVQELVPAPECDVSSAGPVQSPNPTLELDPEMLSDINRVLSTTCADKANQCGQQLIERINECASSEAGQALESILLYVFEDVKTTGCAYLQSTGRMFPASDDNATQAAIMIKSIWSHATSHIQLKGFTSSSRSHVRGGKFCRELVATMMRDEIAIVWEDCGMRGDQPRTGISEAGRVILDFAVKLFLEDQLSPKVIYECLRRLLNNVSSPLESDVDQLCRILARTGAKLDRLNSGALAVYVTRFEMLRRSAISKIAKTKVEVYLDLP</sequence>
<evidence type="ECO:0000313" key="1">
    <source>
        <dbReference type="EMBL" id="KAJ9123497.1"/>
    </source>
</evidence>
<dbReference type="EMBL" id="JASBWV010000012">
    <property type="protein sequence ID" value="KAJ9123497.1"/>
    <property type="molecule type" value="Genomic_DNA"/>
</dbReference>
<proteinExistence type="predicted"/>
<name>A0ACC2XLB2_9TREE</name>
<organism evidence="1 2">
    <name type="scientific">Naganishia onofrii</name>
    <dbReference type="NCBI Taxonomy" id="1851511"/>
    <lineage>
        <taxon>Eukaryota</taxon>
        <taxon>Fungi</taxon>
        <taxon>Dikarya</taxon>
        <taxon>Basidiomycota</taxon>
        <taxon>Agaricomycotina</taxon>
        <taxon>Tremellomycetes</taxon>
        <taxon>Filobasidiales</taxon>
        <taxon>Filobasidiaceae</taxon>
        <taxon>Naganishia</taxon>
    </lineage>
</organism>
<dbReference type="Proteomes" id="UP001234202">
    <property type="component" value="Unassembled WGS sequence"/>
</dbReference>
<protein>
    <submittedName>
        <fullName evidence="1">Uncharacterized protein</fullName>
    </submittedName>
</protein>
<gene>
    <name evidence="1" type="ORF">QFC24_003711</name>
</gene>
<keyword evidence="2" id="KW-1185">Reference proteome</keyword>
<accession>A0ACC2XLB2</accession>
<evidence type="ECO:0000313" key="2">
    <source>
        <dbReference type="Proteomes" id="UP001234202"/>
    </source>
</evidence>